<dbReference type="CDD" id="cd01104">
    <property type="entry name" value="HTH_MlrA-CarA"/>
    <property type="match status" value="1"/>
</dbReference>
<dbReference type="InterPro" id="IPR009061">
    <property type="entry name" value="DNA-bd_dom_put_sf"/>
</dbReference>
<dbReference type="PROSITE" id="PS00552">
    <property type="entry name" value="HTH_MERR_1"/>
    <property type="match status" value="1"/>
</dbReference>
<evidence type="ECO:0000256" key="2">
    <source>
        <dbReference type="ARBA" id="ARBA00023125"/>
    </source>
</evidence>
<evidence type="ECO:0000256" key="3">
    <source>
        <dbReference type="ARBA" id="ARBA00023163"/>
    </source>
</evidence>
<dbReference type="Proteomes" id="UP001222087">
    <property type="component" value="Chromosome"/>
</dbReference>
<evidence type="ECO:0000259" key="4">
    <source>
        <dbReference type="PROSITE" id="PS50937"/>
    </source>
</evidence>
<protein>
    <submittedName>
        <fullName evidence="5">MerR family transcriptional regulator</fullName>
    </submittedName>
</protein>
<keyword evidence="2" id="KW-0238">DNA-binding</keyword>
<dbReference type="SMART" id="SM00422">
    <property type="entry name" value="HTH_MERR"/>
    <property type="match status" value="1"/>
</dbReference>
<keyword evidence="1" id="KW-0805">Transcription regulation</keyword>
<dbReference type="SUPFAM" id="SSF46955">
    <property type="entry name" value="Putative DNA-binding domain"/>
    <property type="match status" value="1"/>
</dbReference>
<dbReference type="PANTHER" id="PTHR30204">
    <property type="entry name" value="REDOX-CYCLING DRUG-SENSING TRANSCRIPTIONAL ACTIVATOR SOXR"/>
    <property type="match status" value="1"/>
</dbReference>
<organism evidence="5 6">
    <name type="scientific">Legionella cardiaca</name>
    <dbReference type="NCBI Taxonomy" id="1071983"/>
    <lineage>
        <taxon>Bacteria</taxon>
        <taxon>Pseudomonadati</taxon>
        <taxon>Pseudomonadota</taxon>
        <taxon>Gammaproteobacteria</taxon>
        <taxon>Legionellales</taxon>
        <taxon>Legionellaceae</taxon>
        <taxon>Legionella</taxon>
    </lineage>
</organism>
<dbReference type="InterPro" id="IPR047057">
    <property type="entry name" value="MerR_fam"/>
</dbReference>
<gene>
    <name evidence="5" type="ORF">PXX05_04730</name>
</gene>
<evidence type="ECO:0000313" key="5">
    <source>
        <dbReference type="EMBL" id="WED44096.1"/>
    </source>
</evidence>
<dbReference type="RefSeq" id="WP_275089913.1">
    <property type="nucleotide sequence ID" value="NZ_CP119078.1"/>
</dbReference>
<dbReference type="Gene3D" id="1.10.1660.10">
    <property type="match status" value="1"/>
</dbReference>
<dbReference type="EMBL" id="CP119078">
    <property type="protein sequence ID" value="WED44096.1"/>
    <property type="molecule type" value="Genomic_DNA"/>
</dbReference>
<reference evidence="5 6" key="1">
    <citation type="submission" date="2023-02" db="EMBL/GenBank/DDBJ databases">
        <title>Genome Sequence of L. cardiaca H63T.</title>
        <authorList>
            <person name="Lopez A.E."/>
            <person name="Cianciotto N.P."/>
        </authorList>
    </citation>
    <scope>NUCLEOTIDE SEQUENCE [LARGE SCALE GENOMIC DNA]</scope>
    <source>
        <strain evidence="5 6">H63</strain>
    </source>
</reference>
<name>A0ABY8AVB1_9GAMM</name>
<dbReference type="Pfam" id="PF13411">
    <property type="entry name" value="MerR_1"/>
    <property type="match status" value="1"/>
</dbReference>
<keyword evidence="3" id="KW-0804">Transcription</keyword>
<evidence type="ECO:0000313" key="6">
    <source>
        <dbReference type="Proteomes" id="UP001222087"/>
    </source>
</evidence>
<proteinExistence type="predicted"/>
<keyword evidence="6" id="KW-1185">Reference proteome</keyword>
<dbReference type="PANTHER" id="PTHR30204:SF67">
    <property type="entry name" value="HTH-TYPE TRANSCRIPTIONAL REGULATOR MLRA-RELATED"/>
    <property type="match status" value="1"/>
</dbReference>
<feature type="domain" description="HTH merR-type" evidence="4">
    <location>
        <begin position="7"/>
        <end position="76"/>
    </location>
</feature>
<accession>A0ABY8AVB1</accession>
<dbReference type="InterPro" id="IPR000551">
    <property type="entry name" value="MerR-type_HTH_dom"/>
</dbReference>
<evidence type="ECO:0000256" key="1">
    <source>
        <dbReference type="ARBA" id="ARBA00023015"/>
    </source>
</evidence>
<dbReference type="PROSITE" id="PS50937">
    <property type="entry name" value="HTH_MERR_2"/>
    <property type="match status" value="1"/>
</dbReference>
<sequence>MDFKNSYFPIGYISTETGVNPVTLRAWERRYGLIQPKRTVKGHRLYSADDVILIKQILFLMSKGHAVSKIKPLLHDGSGTLCHAIPIDNLESCFQRVANALENLDQKELNNELNTLYSIYPTEQFADDVYPLLINYLENEVWLGRTCISAKRIQLFDLIAIKLYQNLYQSKRKTPKKNYLVVGFLPIFGLQQVAHVHGLLIANILRAYDHQVDFLSSVETVAELFNLSRQVPSRTLIIYTTADNFTLKNMLHDIEIRNLANIAISLVPTNNSFLHSPDNRVLLPQRFSEIYGALNRLA</sequence>